<dbReference type="EMBL" id="MU266415">
    <property type="protein sequence ID" value="KAH7924847.1"/>
    <property type="molecule type" value="Genomic_DNA"/>
</dbReference>
<evidence type="ECO:0000313" key="2">
    <source>
        <dbReference type="Proteomes" id="UP000790709"/>
    </source>
</evidence>
<reference evidence="1" key="1">
    <citation type="journal article" date="2021" name="New Phytol.">
        <title>Evolutionary innovations through gain and loss of genes in the ectomycorrhizal Boletales.</title>
        <authorList>
            <person name="Wu G."/>
            <person name="Miyauchi S."/>
            <person name="Morin E."/>
            <person name="Kuo A."/>
            <person name="Drula E."/>
            <person name="Varga T."/>
            <person name="Kohler A."/>
            <person name="Feng B."/>
            <person name="Cao Y."/>
            <person name="Lipzen A."/>
            <person name="Daum C."/>
            <person name="Hundley H."/>
            <person name="Pangilinan J."/>
            <person name="Johnson J."/>
            <person name="Barry K."/>
            <person name="LaButti K."/>
            <person name="Ng V."/>
            <person name="Ahrendt S."/>
            <person name="Min B."/>
            <person name="Choi I.G."/>
            <person name="Park H."/>
            <person name="Plett J.M."/>
            <person name="Magnuson J."/>
            <person name="Spatafora J.W."/>
            <person name="Nagy L.G."/>
            <person name="Henrissat B."/>
            <person name="Grigoriev I.V."/>
            <person name="Yang Z.L."/>
            <person name="Xu J."/>
            <person name="Martin F.M."/>
        </authorList>
    </citation>
    <scope>NUCLEOTIDE SEQUENCE</scope>
    <source>
        <strain evidence="1">KUC20120723A-06</strain>
    </source>
</reference>
<keyword evidence="2" id="KW-1185">Reference proteome</keyword>
<name>A0ACB8BGG3_9AGAM</name>
<sequence>LVYRKISTDMKEQALKLLGDGWEMDEIADALGISEKSIRRCQEDKMLQEGRVDTPSILRGHCWLLNATAIAELQELIKESPSLFLDEISEWLAIYHDQLISTAALHNNLGNLGLTYKVLKHTAAQQDEDQRAAWQLDMATNVISQRWSIIPALSLDGHIALRVVHGSVDGGEFYDFIINDVLPQGNPYPQPQSVRIMDNCSIHKSDALWVAVKAAGREIDVHFQAQY</sequence>
<comment type="caution">
    <text evidence="1">The sequence shown here is derived from an EMBL/GenBank/DDBJ whole genome shotgun (WGS) entry which is preliminary data.</text>
</comment>
<organism evidence="1 2">
    <name type="scientific">Leucogyrophana mollusca</name>
    <dbReference type="NCBI Taxonomy" id="85980"/>
    <lineage>
        <taxon>Eukaryota</taxon>
        <taxon>Fungi</taxon>
        <taxon>Dikarya</taxon>
        <taxon>Basidiomycota</taxon>
        <taxon>Agaricomycotina</taxon>
        <taxon>Agaricomycetes</taxon>
        <taxon>Agaricomycetidae</taxon>
        <taxon>Boletales</taxon>
        <taxon>Boletales incertae sedis</taxon>
        <taxon>Leucogyrophana</taxon>
    </lineage>
</organism>
<feature type="non-terminal residue" evidence="1">
    <location>
        <position position="1"/>
    </location>
</feature>
<dbReference type="Proteomes" id="UP000790709">
    <property type="component" value="Unassembled WGS sequence"/>
</dbReference>
<protein>
    <submittedName>
        <fullName evidence="1">Uncharacterized protein</fullName>
    </submittedName>
</protein>
<evidence type="ECO:0000313" key="1">
    <source>
        <dbReference type="EMBL" id="KAH7924847.1"/>
    </source>
</evidence>
<proteinExistence type="predicted"/>
<gene>
    <name evidence="1" type="ORF">BV22DRAFT_1012430</name>
</gene>
<accession>A0ACB8BGG3</accession>